<gene>
    <name evidence="10" type="ORF">FDP41_010763</name>
</gene>
<accession>A0A6A5C8E8</accession>
<dbReference type="PROSITE" id="PS00139">
    <property type="entry name" value="THIOL_PROTEASE_CYS"/>
    <property type="match status" value="1"/>
</dbReference>
<dbReference type="CDD" id="cd00044">
    <property type="entry name" value="CysPc"/>
    <property type="match status" value="1"/>
</dbReference>
<evidence type="ECO:0000256" key="4">
    <source>
        <dbReference type="ARBA" id="ARBA00022807"/>
    </source>
</evidence>
<sequence length="1139" mass="131131">MSSAIISNDDEYYIRVLDKASTLARTHFQNGTELFQKKHYDEAIDILSQCLNQFQTERIVLDELDHDVFIQASSSNWKQVAALTDKSSLELAAKVLITRGLCFYNSTLSSSSSLSESAREMKFQKAIHDLNNVSQHYKLYKRLYFAENGYEYLLYKDWEALNLFLSSMKAYFLQGRCLQQMKERSPSRVVSNSDNSDLSSTLETAITCFSEAISMAKDLKQHLDIVANVNNCKATLEQFPQYFLNRGLCYNDIASYDLAISDFTTLISMTEKESSSSTHDKKQSQLLIAYHNRGYAHASERHYDEAIDDFTKAISCFNSLTENSFEKNQNFENYVQTLYQRARILQKYITDHIFECKSSKDEKLASKIVKYKKMACDDYDLVIKLNPTNTYPYRFNASQIFILVANSMEHFRPKQEIEESYLKAIPHLKECISQKPSFFKLYLDLARCLQKTNQNKNVDELVCLYDKSIQLMETEVEGKWISKTQKANIYFERGVLNNKLQDKTDQSISDFTKAISLNAEFTDAYFNRALIYYLKKKKFDLSLQDLRKVVEINPNDIEAYLEIVMISVELRKYEDVKKVLETILELDPDNVIALNYMEHLRNHTESKISNTSHSIREEHSFDQDIEAQKKKKGTSDKSLKNLFKRKDSSSREEKDPSEEHHQSSSNGKKLFVDPNFPPVKKSLLGTGNLADFELPAHIKNLDTGIVWLRPNEITGVTKPALFVDGHDYNDVMQGALGNCWVMSGFAIVANYPHLMKKIIVESKCNPSIGKYTFCFFKEGESKEVVIDDLIPCDALSRSYLFSCSRDPNELWVPLLEKAYAALYGNYYSLMGGHLKDSLVDLTGGIPFTCKVSSQNMEEIWNLVCSLPRPNTDLTRCKSIKLMGARSETSASDYTGIINFHAYSIIEAIELPTYLTNGKRVRLIKLKNPWANAMEWRGDWSDSSSLWTPELRKFVGNQFNTQDGIFFMSLEYFAVQWNLIEGVEIFNPSLWSQYITRGFFDSNIRSDNDWTADLLEETQFLIENPSENNRVIISLAQLDTRYDYDKKNTDSCIAIHLLQYDKPFAGRNSSRINKIQKKSILVQNEYMEEREVVIDKVLPAGTFVAIPHEYFTTNCADAECGSYTLRIISEKKMNIFELKP</sequence>
<dbReference type="GO" id="GO:0004198">
    <property type="term" value="F:calcium-dependent cysteine-type endopeptidase activity"/>
    <property type="evidence" value="ECO:0007669"/>
    <property type="project" value="InterPro"/>
</dbReference>
<dbReference type="GeneID" id="68117978"/>
<keyword evidence="2 6" id="KW-0645">Protease</keyword>
<dbReference type="Proteomes" id="UP000444721">
    <property type="component" value="Unassembled WGS sequence"/>
</dbReference>
<feature type="active site" evidence="5 6">
    <location>
        <position position="739"/>
    </location>
</feature>
<evidence type="ECO:0000256" key="3">
    <source>
        <dbReference type="ARBA" id="ARBA00022801"/>
    </source>
</evidence>
<keyword evidence="7" id="KW-0802">TPR repeat</keyword>
<name>A0A6A5C8E8_NAEFO</name>
<evidence type="ECO:0000256" key="8">
    <source>
        <dbReference type="SAM" id="MobiDB-lite"/>
    </source>
</evidence>
<reference evidence="10 11" key="1">
    <citation type="journal article" date="2019" name="Sci. Rep.">
        <title>Nanopore sequencing improves the draft genome of the human pathogenic amoeba Naegleria fowleri.</title>
        <authorList>
            <person name="Liechti N."/>
            <person name="Schurch N."/>
            <person name="Bruggmann R."/>
            <person name="Wittwer M."/>
        </authorList>
    </citation>
    <scope>NUCLEOTIDE SEQUENCE [LARGE SCALE GENOMIC DNA]</scope>
    <source>
        <strain evidence="10 11">ATCC 30894</strain>
    </source>
</reference>
<evidence type="ECO:0000256" key="2">
    <source>
        <dbReference type="ARBA" id="ARBA00022670"/>
    </source>
</evidence>
<dbReference type="GO" id="GO:0006508">
    <property type="term" value="P:proteolysis"/>
    <property type="evidence" value="ECO:0007669"/>
    <property type="project" value="UniProtKB-KW"/>
</dbReference>
<dbReference type="Gene3D" id="2.60.120.380">
    <property type="match status" value="1"/>
</dbReference>
<comment type="caution">
    <text evidence="10">The sequence shown here is derived from an EMBL/GenBank/DDBJ whole genome shotgun (WGS) entry which is preliminary data.</text>
</comment>
<dbReference type="InterPro" id="IPR036213">
    <property type="entry name" value="Calpain_III_sf"/>
</dbReference>
<evidence type="ECO:0000256" key="5">
    <source>
        <dbReference type="PIRSR" id="PIRSR622684-1"/>
    </source>
</evidence>
<feature type="region of interest" description="Disordered" evidence="8">
    <location>
        <begin position="606"/>
        <end position="673"/>
    </location>
</feature>
<evidence type="ECO:0000313" key="11">
    <source>
        <dbReference type="Proteomes" id="UP000444721"/>
    </source>
</evidence>
<organism evidence="10 11">
    <name type="scientific">Naegleria fowleri</name>
    <name type="common">Brain eating amoeba</name>
    <dbReference type="NCBI Taxonomy" id="5763"/>
    <lineage>
        <taxon>Eukaryota</taxon>
        <taxon>Discoba</taxon>
        <taxon>Heterolobosea</taxon>
        <taxon>Tetramitia</taxon>
        <taxon>Eutetramitia</taxon>
        <taxon>Vahlkampfiidae</taxon>
        <taxon>Naegleria</taxon>
    </lineage>
</organism>
<keyword evidence="11" id="KW-1185">Reference proteome</keyword>
<feature type="domain" description="Calpain catalytic" evidence="9">
    <location>
        <begin position="670"/>
        <end position="985"/>
    </location>
</feature>
<feature type="active site" evidence="5 6">
    <location>
        <position position="927"/>
    </location>
</feature>
<dbReference type="PANTHER" id="PTHR10183">
    <property type="entry name" value="CALPAIN"/>
    <property type="match status" value="1"/>
</dbReference>
<protein>
    <recommendedName>
        <fullName evidence="9">Calpain catalytic domain-containing protein</fullName>
    </recommendedName>
</protein>
<dbReference type="OrthoDB" id="424753at2759"/>
<feature type="repeat" description="TPR" evidence="7">
    <location>
        <begin position="557"/>
        <end position="590"/>
    </location>
</feature>
<dbReference type="InterPro" id="IPR011990">
    <property type="entry name" value="TPR-like_helical_dom_sf"/>
</dbReference>
<dbReference type="SMART" id="SM00230">
    <property type="entry name" value="CysPc"/>
    <property type="match status" value="1"/>
</dbReference>
<dbReference type="VEuPathDB" id="AmoebaDB:NfTy_014530"/>
<evidence type="ECO:0000259" key="9">
    <source>
        <dbReference type="PROSITE" id="PS50203"/>
    </source>
</evidence>
<keyword evidence="3 6" id="KW-0378">Hydrolase</keyword>
<dbReference type="Gene3D" id="3.90.70.10">
    <property type="entry name" value="Cysteine proteinases"/>
    <property type="match status" value="1"/>
</dbReference>
<dbReference type="InterPro" id="IPR001300">
    <property type="entry name" value="Peptidase_C2_calpain_cat"/>
</dbReference>
<dbReference type="Pfam" id="PF00648">
    <property type="entry name" value="Peptidase_C2"/>
    <property type="match status" value="1"/>
</dbReference>
<dbReference type="InterPro" id="IPR022684">
    <property type="entry name" value="Calpain_cysteine_protease"/>
</dbReference>
<evidence type="ECO:0000256" key="1">
    <source>
        <dbReference type="ARBA" id="ARBA00007623"/>
    </source>
</evidence>
<dbReference type="InterPro" id="IPR019734">
    <property type="entry name" value="TPR_rpt"/>
</dbReference>
<dbReference type="SUPFAM" id="SSF49758">
    <property type="entry name" value="Calpain large subunit, middle domain (domain III)"/>
    <property type="match status" value="1"/>
</dbReference>
<dbReference type="VEuPathDB" id="AmoebaDB:NF0024100"/>
<comment type="similarity">
    <text evidence="1">Belongs to the peptidase C2 family.</text>
</comment>
<dbReference type="VEuPathDB" id="AmoebaDB:FDP41_010763"/>
<proteinExistence type="inferred from homology"/>
<dbReference type="PRINTS" id="PR00704">
    <property type="entry name" value="CALPAIN"/>
</dbReference>
<dbReference type="SMART" id="SM00028">
    <property type="entry name" value="TPR"/>
    <property type="match status" value="6"/>
</dbReference>
<dbReference type="PANTHER" id="PTHR10183:SF379">
    <property type="entry name" value="CALPAIN-5"/>
    <property type="match status" value="1"/>
</dbReference>
<dbReference type="Pfam" id="PF13181">
    <property type="entry name" value="TPR_8"/>
    <property type="match status" value="2"/>
</dbReference>
<dbReference type="EMBL" id="VFQX01000007">
    <property type="protein sequence ID" value="KAF0982784.1"/>
    <property type="molecule type" value="Genomic_DNA"/>
</dbReference>
<feature type="active site" evidence="5 6">
    <location>
        <position position="900"/>
    </location>
</feature>
<evidence type="ECO:0000256" key="7">
    <source>
        <dbReference type="PROSITE-ProRule" id="PRU00339"/>
    </source>
</evidence>
<dbReference type="AlphaFoldDB" id="A0A6A5C8E8"/>
<dbReference type="SUPFAM" id="SSF54001">
    <property type="entry name" value="Cysteine proteinases"/>
    <property type="match status" value="1"/>
</dbReference>
<dbReference type="Gene3D" id="1.25.40.10">
    <property type="entry name" value="Tetratricopeptide repeat domain"/>
    <property type="match status" value="4"/>
</dbReference>
<evidence type="ECO:0000313" key="10">
    <source>
        <dbReference type="EMBL" id="KAF0982784.1"/>
    </source>
</evidence>
<dbReference type="PROSITE" id="PS50203">
    <property type="entry name" value="CALPAIN_CAT"/>
    <property type="match status" value="1"/>
</dbReference>
<dbReference type="RefSeq" id="XP_044567497.1">
    <property type="nucleotide sequence ID" value="XM_044701096.1"/>
</dbReference>
<dbReference type="SUPFAM" id="SSF48452">
    <property type="entry name" value="TPR-like"/>
    <property type="match status" value="2"/>
</dbReference>
<dbReference type="InterPro" id="IPR000169">
    <property type="entry name" value="Pept_cys_AS"/>
</dbReference>
<dbReference type="Pfam" id="PF01067">
    <property type="entry name" value="Calpain_III"/>
    <property type="match status" value="1"/>
</dbReference>
<dbReference type="OMA" id="MGARSET"/>
<dbReference type="InterPro" id="IPR038765">
    <property type="entry name" value="Papain-like_cys_pep_sf"/>
</dbReference>
<feature type="compositionally biased region" description="Basic and acidic residues" evidence="8">
    <location>
        <begin position="614"/>
        <end position="662"/>
    </location>
</feature>
<dbReference type="PROSITE" id="PS50005">
    <property type="entry name" value="TPR"/>
    <property type="match status" value="1"/>
</dbReference>
<keyword evidence="4 6" id="KW-0788">Thiol protease</keyword>
<evidence type="ECO:0000256" key="6">
    <source>
        <dbReference type="PROSITE-ProRule" id="PRU00239"/>
    </source>
</evidence>
<dbReference type="InterPro" id="IPR022682">
    <property type="entry name" value="Calpain_domain_III"/>
</dbReference>